<protein>
    <submittedName>
        <fullName evidence="3">Type IV pili biogenesis protein</fullName>
    </submittedName>
</protein>
<dbReference type="RefSeq" id="WP_138220453.1">
    <property type="nucleotide sequence ID" value="NZ_VAUO01000007.1"/>
</dbReference>
<accession>A0A5R8YXK9</accession>
<keyword evidence="2" id="KW-1133">Transmembrane helix</keyword>
<proteinExistence type="predicted"/>
<dbReference type="InterPro" id="IPR007446">
    <property type="entry name" value="PilP"/>
</dbReference>
<dbReference type="OrthoDB" id="7032139at2"/>
<feature type="coiled-coil region" evidence="1">
    <location>
        <begin position="47"/>
        <end position="74"/>
    </location>
</feature>
<sequence>MSGLPNINWGGLFACSRALRVAALLSVVMAVAGLAWGVSLRGLEQGYRAALLQADQAQTALTALELQVAALDVERATLIDVRQQLQEGLWRLDAGEGMSELLDQLAISGHEHGLVFEAVDVLDVQRPADSYWQMPLALQVGGRYPSLRAWLQTWTGQLRLLEIADLKLTARGDGSDWVSAQIRVHAYGASQALAPPASLADEPARAAVEVSSFDPFRPWSVAGAEAGLSGIALEQLQMVGSLSRGGIHQALVLAGGRLHRIRQGQRLGRDEGRVVHVDAQRMEVRERVYLAGAWQERSRFLALDERAPAEVMDEGEAVFDRGRDSGVDERVSGFGRAHSG</sequence>
<dbReference type="Pfam" id="PF04351">
    <property type="entry name" value="PilP"/>
    <property type="match status" value="1"/>
</dbReference>
<evidence type="ECO:0000313" key="4">
    <source>
        <dbReference type="Proteomes" id="UP000309819"/>
    </source>
</evidence>
<evidence type="ECO:0000256" key="1">
    <source>
        <dbReference type="SAM" id="Coils"/>
    </source>
</evidence>
<keyword evidence="1" id="KW-0175">Coiled coil</keyword>
<gene>
    <name evidence="3" type="ORF">FEM01_15950</name>
</gene>
<name>A0A5R8YXK9_9PSED</name>
<dbReference type="Gene3D" id="3.30.70.60">
    <property type="match status" value="1"/>
</dbReference>
<dbReference type="EMBL" id="VAUO01000007">
    <property type="protein sequence ID" value="TLP58173.1"/>
    <property type="molecule type" value="Genomic_DNA"/>
</dbReference>
<dbReference type="GO" id="GO:0043107">
    <property type="term" value="P:type IV pilus-dependent motility"/>
    <property type="evidence" value="ECO:0007669"/>
    <property type="project" value="InterPro"/>
</dbReference>
<dbReference type="InterPro" id="IPR014717">
    <property type="entry name" value="Transl_elong_EF1B/ribsomal_bS6"/>
</dbReference>
<dbReference type="Pfam" id="PF04350">
    <property type="entry name" value="PilO"/>
    <property type="match status" value="1"/>
</dbReference>
<organism evidence="3 4">
    <name type="scientific">Pseudomonas mosselii</name>
    <dbReference type="NCBI Taxonomy" id="78327"/>
    <lineage>
        <taxon>Bacteria</taxon>
        <taxon>Pseudomonadati</taxon>
        <taxon>Pseudomonadota</taxon>
        <taxon>Gammaproteobacteria</taxon>
        <taxon>Pseudomonadales</taxon>
        <taxon>Pseudomonadaceae</taxon>
        <taxon>Pseudomonas</taxon>
    </lineage>
</organism>
<dbReference type="Gene3D" id="2.30.30.830">
    <property type="match status" value="1"/>
</dbReference>
<keyword evidence="2" id="KW-0812">Transmembrane</keyword>
<comment type="caution">
    <text evidence="3">The sequence shown here is derived from an EMBL/GenBank/DDBJ whole genome shotgun (WGS) entry which is preliminary data.</text>
</comment>
<feature type="transmembrane region" description="Helical" evidence="2">
    <location>
        <begin position="18"/>
        <end position="38"/>
    </location>
</feature>
<reference evidence="3 4" key="1">
    <citation type="submission" date="2019-05" db="EMBL/GenBank/DDBJ databases">
        <title>Pseudomonas sp. SC006 isolated from lettuce that can produce HBGAs.</title>
        <authorList>
            <person name="Wang D."/>
            <person name="Liao N."/>
            <person name="Liu D."/>
            <person name="Zhang Z."/>
            <person name="Zou S."/>
        </authorList>
    </citation>
    <scope>NUCLEOTIDE SEQUENCE [LARGE SCALE GENOMIC DNA]</scope>
    <source>
        <strain evidence="3 4">SC006</strain>
    </source>
</reference>
<dbReference type="AlphaFoldDB" id="A0A5R8YXK9"/>
<keyword evidence="2" id="KW-0472">Membrane</keyword>
<dbReference type="GO" id="GO:0043683">
    <property type="term" value="P:type IV pilus assembly"/>
    <property type="evidence" value="ECO:0007669"/>
    <property type="project" value="InterPro"/>
</dbReference>
<dbReference type="InterPro" id="IPR007445">
    <property type="entry name" value="PilO"/>
</dbReference>
<dbReference type="Proteomes" id="UP000309819">
    <property type="component" value="Unassembled WGS sequence"/>
</dbReference>
<evidence type="ECO:0000256" key="2">
    <source>
        <dbReference type="SAM" id="Phobius"/>
    </source>
</evidence>
<keyword evidence="4" id="KW-1185">Reference proteome</keyword>
<evidence type="ECO:0000313" key="3">
    <source>
        <dbReference type="EMBL" id="TLP58173.1"/>
    </source>
</evidence>